<keyword evidence="6" id="KW-1185">Reference proteome</keyword>
<dbReference type="AlphaFoldDB" id="A0A2K2BHU3"/>
<dbReference type="InterPro" id="IPR015943">
    <property type="entry name" value="WD40/YVTN_repeat-like_dom_sf"/>
</dbReference>
<feature type="region of interest" description="Disordered" evidence="4">
    <location>
        <begin position="22"/>
        <end position="48"/>
    </location>
</feature>
<dbReference type="PANTHER" id="PTHR18763:SF0">
    <property type="entry name" value="WD REPEAT-CONTAINING PROTEIN 18"/>
    <property type="match status" value="1"/>
</dbReference>
<dbReference type="InterPro" id="IPR045227">
    <property type="entry name" value="WDR18/Ipi3/RID3"/>
</dbReference>
<dbReference type="GO" id="GO:0005656">
    <property type="term" value="C:nuclear pre-replicative complex"/>
    <property type="evidence" value="ECO:0000318"/>
    <property type="project" value="GO_Central"/>
</dbReference>
<evidence type="ECO:0000313" key="5">
    <source>
        <dbReference type="EMBL" id="PNT49348.1"/>
    </source>
</evidence>
<reference evidence="5 6" key="1">
    <citation type="journal article" date="2006" name="Science">
        <title>The genome of black cottonwood, Populus trichocarpa (Torr. &amp; Gray).</title>
        <authorList>
            <person name="Tuskan G.A."/>
            <person name="Difazio S."/>
            <person name="Jansson S."/>
            <person name="Bohlmann J."/>
            <person name="Grigoriev I."/>
            <person name="Hellsten U."/>
            <person name="Putnam N."/>
            <person name="Ralph S."/>
            <person name="Rombauts S."/>
            <person name="Salamov A."/>
            <person name="Schein J."/>
            <person name="Sterck L."/>
            <person name="Aerts A."/>
            <person name="Bhalerao R.R."/>
            <person name="Bhalerao R.P."/>
            <person name="Blaudez D."/>
            <person name="Boerjan W."/>
            <person name="Brun A."/>
            <person name="Brunner A."/>
            <person name="Busov V."/>
            <person name="Campbell M."/>
            <person name="Carlson J."/>
            <person name="Chalot M."/>
            <person name="Chapman J."/>
            <person name="Chen G.L."/>
            <person name="Cooper D."/>
            <person name="Coutinho P.M."/>
            <person name="Couturier J."/>
            <person name="Covert S."/>
            <person name="Cronk Q."/>
            <person name="Cunningham R."/>
            <person name="Davis J."/>
            <person name="Degroeve S."/>
            <person name="Dejardin A."/>
            <person name="Depamphilis C."/>
            <person name="Detter J."/>
            <person name="Dirks B."/>
            <person name="Dubchak I."/>
            <person name="Duplessis S."/>
            <person name="Ehlting J."/>
            <person name="Ellis B."/>
            <person name="Gendler K."/>
            <person name="Goodstein D."/>
            <person name="Gribskov M."/>
            <person name="Grimwood J."/>
            <person name="Groover A."/>
            <person name="Gunter L."/>
            <person name="Hamberger B."/>
            <person name="Heinze B."/>
            <person name="Helariutta Y."/>
            <person name="Henrissat B."/>
            <person name="Holligan D."/>
            <person name="Holt R."/>
            <person name="Huang W."/>
            <person name="Islam-Faridi N."/>
            <person name="Jones S."/>
            <person name="Jones-Rhoades M."/>
            <person name="Jorgensen R."/>
            <person name="Joshi C."/>
            <person name="Kangasjarvi J."/>
            <person name="Karlsson J."/>
            <person name="Kelleher C."/>
            <person name="Kirkpatrick R."/>
            <person name="Kirst M."/>
            <person name="Kohler A."/>
            <person name="Kalluri U."/>
            <person name="Larimer F."/>
            <person name="Leebens-Mack J."/>
            <person name="Leple J.C."/>
            <person name="Locascio P."/>
            <person name="Lou Y."/>
            <person name="Lucas S."/>
            <person name="Martin F."/>
            <person name="Montanini B."/>
            <person name="Napoli C."/>
            <person name="Nelson D.R."/>
            <person name="Nelson C."/>
            <person name="Nieminen K."/>
            <person name="Nilsson O."/>
            <person name="Pereda V."/>
            <person name="Peter G."/>
            <person name="Philippe R."/>
            <person name="Pilate G."/>
            <person name="Poliakov A."/>
            <person name="Razumovskaya J."/>
            <person name="Richardson P."/>
            <person name="Rinaldi C."/>
            <person name="Ritland K."/>
            <person name="Rouze P."/>
            <person name="Ryaboy D."/>
            <person name="Schmutz J."/>
            <person name="Schrader J."/>
            <person name="Segerman B."/>
            <person name="Shin H."/>
            <person name="Siddiqui A."/>
            <person name="Sterky F."/>
            <person name="Terry A."/>
            <person name="Tsai C.J."/>
            <person name="Uberbacher E."/>
            <person name="Unneberg P."/>
            <person name="Vahala J."/>
            <person name="Wall K."/>
            <person name="Wessler S."/>
            <person name="Yang G."/>
            <person name="Yin T."/>
            <person name="Douglas C."/>
            <person name="Marra M."/>
            <person name="Sandberg G."/>
            <person name="Van de Peer Y."/>
            <person name="Rokhsar D."/>
        </authorList>
    </citation>
    <scope>NUCLEOTIDE SEQUENCE [LARGE SCALE GENOMIC DNA]</scope>
    <source>
        <strain evidence="6">cv. Nisqually</strain>
    </source>
</reference>
<proteinExistence type="predicted"/>
<feature type="compositionally biased region" description="Basic and acidic residues" evidence="4">
    <location>
        <begin position="27"/>
        <end position="44"/>
    </location>
</feature>
<dbReference type="Gene3D" id="2.130.10.10">
    <property type="entry name" value="YVTN repeat-like/Quinoprotein amine dehydrogenase"/>
    <property type="match status" value="1"/>
</dbReference>
<feature type="repeat" description="WD" evidence="3">
    <location>
        <begin position="99"/>
        <end position="132"/>
    </location>
</feature>
<protein>
    <submittedName>
        <fullName evidence="5">Uncharacterized protein</fullName>
    </submittedName>
</protein>
<evidence type="ECO:0000313" key="6">
    <source>
        <dbReference type="Proteomes" id="UP000006729"/>
    </source>
</evidence>
<dbReference type="GO" id="GO:0120330">
    <property type="term" value="C:rixosome complex"/>
    <property type="evidence" value="ECO:0000318"/>
    <property type="project" value="GO_Central"/>
</dbReference>
<dbReference type="STRING" id="3694.A0A2K2BHU3"/>
<dbReference type="EMBL" id="CM009291">
    <property type="protein sequence ID" value="PNT49348.1"/>
    <property type="molecule type" value="Genomic_DNA"/>
</dbReference>
<name>A0A2K2BHU3_POPTR</name>
<sequence>MAAVLLIHTWFHHRDNNASYSVWEPQSSRKESGMKSNRGEDLQDPKASSGSILYWSWSKPQVGVKCFPEKPVKPLVANSEGTYIVGGGLSRNIYFGEKWRAHYRTVTCLVFTEDDSLLVSGSEDVSVRVWSLLVIFDDYQTERASTLYEHSFQEHTLRVTDMVTATILLRNIQFPSIIDAITLDPDEHVFYAGGRDGKIHIAALNADSSSSKSHWLHIISSLPSHRFVWDPKTHNMVSVFKHAKGHVNKIHVIKRMAYLNPQLDNLQASCNNPLDSSCISSQVINCQIKELQQQGSAAAAEMEVEKLKLDCTLSMQMLQRWKKMYDNLHEFCEDELLDGDDVGSANQILT</sequence>
<dbReference type="Pfam" id="PF00400">
    <property type="entry name" value="WD40"/>
    <property type="match status" value="1"/>
</dbReference>
<keyword evidence="1 3" id="KW-0853">WD repeat</keyword>
<accession>A0A2K2BHU3</accession>
<dbReference type="GO" id="GO:0006261">
    <property type="term" value="P:DNA-templated DNA replication"/>
    <property type="evidence" value="ECO:0000318"/>
    <property type="project" value="GO_Central"/>
</dbReference>
<evidence type="ECO:0000256" key="1">
    <source>
        <dbReference type="ARBA" id="ARBA00022574"/>
    </source>
</evidence>
<evidence type="ECO:0000256" key="3">
    <source>
        <dbReference type="PROSITE-ProRule" id="PRU00221"/>
    </source>
</evidence>
<dbReference type="PROSITE" id="PS50294">
    <property type="entry name" value="WD_REPEATS_REGION"/>
    <property type="match status" value="1"/>
</dbReference>
<evidence type="ECO:0000256" key="2">
    <source>
        <dbReference type="ARBA" id="ARBA00022737"/>
    </source>
</evidence>
<dbReference type="InParanoid" id="A0A2K2BHU3"/>
<keyword evidence="2" id="KW-0677">Repeat</keyword>
<dbReference type="SMART" id="SM00320">
    <property type="entry name" value="WD40"/>
    <property type="match status" value="2"/>
</dbReference>
<organism evidence="5 6">
    <name type="scientific">Populus trichocarpa</name>
    <name type="common">Western balsam poplar</name>
    <name type="synonym">Populus balsamifera subsp. trichocarpa</name>
    <dbReference type="NCBI Taxonomy" id="3694"/>
    <lineage>
        <taxon>Eukaryota</taxon>
        <taxon>Viridiplantae</taxon>
        <taxon>Streptophyta</taxon>
        <taxon>Embryophyta</taxon>
        <taxon>Tracheophyta</taxon>
        <taxon>Spermatophyta</taxon>
        <taxon>Magnoliopsida</taxon>
        <taxon>eudicotyledons</taxon>
        <taxon>Gunneridae</taxon>
        <taxon>Pentapetalae</taxon>
        <taxon>rosids</taxon>
        <taxon>fabids</taxon>
        <taxon>Malpighiales</taxon>
        <taxon>Salicaceae</taxon>
        <taxon>Saliceae</taxon>
        <taxon>Populus</taxon>
    </lineage>
</organism>
<gene>
    <name evidence="5" type="ORF">POPTR_002G124900</name>
</gene>
<dbReference type="PANTHER" id="PTHR18763">
    <property type="entry name" value="WD-REPEAT PROTEIN 18"/>
    <property type="match status" value="1"/>
</dbReference>
<evidence type="ECO:0000256" key="4">
    <source>
        <dbReference type="SAM" id="MobiDB-lite"/>
    </source>
</evidence>
<dbReference type="SUPFAM" id="SSF50978">
    <property type="entry name" value="WD40 repeat-like"/>
    <property type="match status" value="1"/>
</dbReference>
<dbReference type="GO" id="GO:0006364">
    <property type="term" value="P:rRNA processing"/>
    <property type="evidence" value="ECO:0000318"/>
    <property type="project" value="GO_Central"/>
</dbReference>
<dbReference type="InterPro" id="IPR001680">
    <property type="entry name" value="WD40_rpt"/>
</dbReference>
<dbReference type="PROSITE" id="PS50082">
    <property type="entry name" value="WD_REPEATS_2"/>
    <property type="match status" value="1"/>
</dbReference>
<dbReference type="InterPro" id="IPR036322">
    <property type="entry name" value="WD40_repeat_dom_sf"/>
</dbReference>
<dbReference type="Proteomes" id="UP000006729">
    <property type="component" value="Chromosome 2"/>
</dbReference>